<evidence type="ECO:0000313" key="4">
    <source>
        <dbReference type="EMBL" id="KAJ3174005.1"/>
    </source>
</evidence>
<comment type="caution">
    <text evidence="4">The sequence shown here is derived from an EMBL/GenBank/DDBJ whole genome shotgun (WGS) entry which is preliminary data.</text>
</comment>
<dbReference type="SMART" id="SM00271">
    <property type="entry name" value="DnaJ"/>
    <property type="match status" value="1"/>
</dbReference>
<sequence>MTATGENIDYYAVLGLKQDATEDAIRQAYIKQSLQYHPDRNPAVDATKKFQEVAQAYFVLSDTDRRKAYDRSRKDRTRFADEPVDPAGVFGGVFEELLTPEVPNPIWFWEPVGAAAGFVMGFIVFNIPGAVFGAWTGKKMGKIRDVKGKGAYEAFLALDKGRKTEILSGLAQKLFASAL</sequence>
<dbReference type="PANTHER" id="PTHR44360">
    <property type="entry name" value="DNAJ HOMOLOG SUBFAMILY B MEMBER 9"/>
    <property type="match status" value="1"/>
</dbReference>
<dbReference type="Pfam" id="PF00226">
    <property type="entry name" value="DnaJ"/>
    <property type="match status" value="1"/>
</dbReference>
<reference evidence="4" key="1">
    <citation type="submission" date="2020-05" db="EMBL/GenBank/DDBJ databases">
        <title>Phylogenomic resolution of chytrid fungi.</title>
        <authorList>
            <person name="Stajich J.E."/>
            <person name="Amses K."/>
            <person name="Simmons R."/>
            <person name="Seto K."/>
            <person name="Myers J."/>
            <person name="Bonds A."/>
            <person name="Quandt C.A."/>
            <person name="Barry K."/>
            <person name="Liu P."/>
            <person name="Grigoriev I."/>
            <person name="Longcore J.E."/>
            <person name="James T.Y."/>
        </authorList>
    </citation>
    <scope>NUCLEOTIDE SEQUENCE</scope>
    <source>
        <strain evidence="4">JEL0379</strain>
    </source>
</reference>
<keyword evidence="1" id="KW-0143">Chaperone</keyword>
<dbReference type="CDD" id="cd06257">
    <property type="entry name" value="DnaJ"/>
    <property type="match status" value="1"/>
</dbReference>
<dbReference type="GO" id="GO:0005783">
    <property type="term" value="C:endoplasmic reticulum"/>
    <property type="evidence" value="ECO:0007669"/>
    <property type="project" value="TreeGrafter"/>
</dbReference>
<name>A0AAD5TEB5_9FUNG</name>
<dbReference type="InterPro" id="IPR051948">
    <property type="entry name" value="Hsp70_co-chaperone_J-domain"/>
</dbReference>
<dbReference type="InterPro" id="IPR001623">
    <property type="entry name" value="DnaJ_domain"/>
</dbReference>
<proteinExistence type="predicted"/>
<evidence type="ECO:0000256" key="1">
    <source>
        <dbReference type="ARBA" id="ARBA00023186"/>
    </source>
</evidence>
<evidence type="ECO:0000313" key="5">
    <source>
        <dbReference type="Proteomes" id="UP001212152"/>
    </source>
</evidence>
<evidence type="ECO:0000256" key="2">
    <source>
        <dbReference type="SAM" id="Phobius"/>
    </source>
</evidence>
<feature type="domain" description="J" evidence="3">
    <location>
        <begin position="9"/>
        <end position="73"/>
    </location>
</feature>
<dbReference type="Proteomes" id="UP001212152">
    <property type="component" value="Unassembled WGS sequence"/>
</dbReference>
<keyword evidence="2" id="KW-1133">Transmembrane helix</keyword>
<dbReference type="PANTHER" id="PTHR44360:SF1">
    <property type="entry name" value="DNAJ HOMOLOG SUBFAMILY B MEMBER 9"/>
    <property type="match status" value="1"/>
</dbReference>
<keyword evidence="5" id="KW-1185">Reference proteome</keyword>
<dbReference type="PROSITE" id="PS50076">
    <property type="entry name" value="DNAJ_2"/>
    <property type="match status" value="1"/>
</dbReference>
<dbReference type="EMBL" id="JADGJQ010000066">
    <property type="protein sequence ID" value="KAJ3174005.1"/>
    <property type="molecule type" value="Genomic_DNA"/>
</dbReference>
<dbReference type="SUPFAM" id="SSF46565">
    <property type="entry name" value="Chaperone J-domain"/>
    <property type="match status" value="1"/>
</dbReference>
<feature type="transmembrane region" description="Helical" evidence="2">
    <location>
        <begin position="112"/>
        <end position="135"/>
    </location>
</feature>
<dbReference type="InterPro" id="IPR036869">
    <property type="entry name" value="J_dom_sf"/>
</dbReference>
<keyword evidence="2" id="KW-0812">Transmembrane</keyword>
<dbReference type="GO" id="GO:0051087">
    <property type="term" value="F:protein-folding chaperone binding"/>
    <property type="evidence" value="ECO:0007669"/>
    <property type="project" value="TreeGrafter"/>
</dbReference>
<dbReference type="PRINTS" id="PR00625">
    <property type="entry name" value="JDOMAIN"/>
</dbReference>
<dbReference type="GO" id="GO:0051787">
    <property type="term" value="F:misfolded protein binding"/>
    <property type="evidence" value="ECO:0007669"/>
    <property type="project" value="TreeGrafter"/>
</dbReference>
<gene>
    <name evidence="4" type="ORF">HDU87_007219</name>
</gene>
<evidence type="ECO:0000259" key="3">
    <source>
        <dbReference type="PROSITE" id="PS50076"/>
    </source>
</evidence>
<dbReference type="Gene3D" id="1.10.287.110">
    <property type="entry name" value="DnaJ domain"/>
    <property type="match status" value="1"/>
</dbReference>
<accession>A0AAD5TEB5</accession>
<dbReference type="GO" id="GO:0036503">
    <property type="term" value="P:ERAD pathway"/>
    <property type="evidence" value="ECO:0007669"/>
    <property type="project" value="TreeGrafter"/>
</dbReference>
<protein>
    <recommendedName>
        <fullName evidence="3">J domain-containing protein</fullName>
    </recommendedName>
</protein>
<organism evidence="4 5">
    <name type="scientific">Geranomyces variabilis</name>
    <dbReference type="NCBI Taxonomy" id="109894"/>
    <lineage>
        <taxon>Eukaryota</taxon>
        <taxon>Fungi</taxon>
        <taxon>Fungi incertae sedis</taxon>
        <taxon>Chytridiomycota</taxon>
        <taxon>Chytridiomycota incertae sedis</taxon>
        <taxon>Chytridiomycetes</taxon>
        <taxon>Spizellomycetales</taxon>
        <taxon>Powellomycetaceae</taxon>
        <taxon>Geranomyces</taxon>
    </lineage>
</organism>
<keyword evidence="2" id="KW-0472">Membrane</keyword>
<dbReference type="AlphaFoldDB" id="A0AAD5TEB5"/>